<feature type="region of interest" description="Disordered" evidence="1">
    <location>
        <begin position="198"/>
        <end position="226"/>
    </location>
</feature>
<comment type="caution">
    <text evidence="2">The sequence shown here is derived from an EMBL/GenBank/DDBJ whole genome shotgun (WGS) entry which is preliminary data.</text>
</comment>
<evidence type="ECO:0000313" key="3">
    <source>
        <dbReference type="Proteomes" id="UP001498398"/>
    </source>
</evidence>
<accession>A0ABR1K6K9</accession>
<protein>
    <recommendedName>
        <fullName evidence="4">Globin-sensor domain-containing protein</fullName>
    </recommendedName>
</protein>
<sequence length="310" mass="34754">MPAIPSLQTGPPLPSSFKRKELEQLALRRIHAEFQFLPTLTEEHLLPLGNVRDCEEGAGREYMKHYVESFIDFKRYSEEEIGVIEEVSKTLILSDDILCRLGHKYAPGSTGEDVGRLFLWMPWLVDVKGLEVFIRVAEKVLHPLVSAVGSALLKYVEQLSRKNERQREFDLGLISTEANVLATGLINAFTRRALPTLNRRCKSPSPSPRRVRHPAHLPNSVRSPSAPSLRVSLSLLPLTGSVFVVKKDLLRLRRSARLSNILPVVPHGSQSKSTSTPAPVSRPIRRKTGNPGFQMFEESIGGSIVRNRKF</sequence>
<evidence type="ECO:0008006" key="4">
    <source>
        <dbReference type="Google" id="ProtNLM"/>
    </source>
</evidence>
<reference evidence="2 3" key="1">
    <citation type="submission" date="2024-01" db="EMBL/GenBank/DDBJ databases">
        <title>A draft genome for the cacao thread blight pathogen Marasmiellus scandens.</title>
        <authorList>
            <person name="Baruah I.K."/>
            <person name="Leung J."/>
            <person name="Bukari Y."/>
            <person name="Amoako-Attah I."/>
            <person name="Meinhardt L.W."/>
            <person name="Bailey B.A."/>
            <person name="Cohen S.P."/>
        </authorList>
    </citation>
    <scope>NUCLEOTIDE SEQUENCE [LARGE SCALE GENOMIC DNA]</scope>
    <source>
        <strain evidence="2 3">GH-19</strain>
    </source>
</reference>
<evidence type="ECO:0000256" key="1">
    <source>
        <dbReference type="SAM" id="MobiDB-lite"/>
    </source>
</evidence>
<evidence type="ECO:0000313" key="2">
    <source>
        <dbReference type="EMBL" id="KAK7473173.1"/>
    </source>
</evidence>
<dbReference type="Proteomes" id="UP001498398">
    <property type="component" value="Unassembled WGS sequence"/>
</dbReference>
<feature type="compositionally biased region" description="Polar residues" evidence="1">
    <location>
        <begin position="268"/>
        <end position="278"/>
    </location>
</feature>
<organism evidence="2 3">
    <name type="scientific">Marasmiellus scandens</name>
    <dbReference type="NCBI Taxonomy" id="2682957"/>
    <lineage>
        <taxon>Eukaryota</taxon>
        <taxon>Fungi</taxon>
        <taxon>Dikarya</taxon>
        <taxon>Basidiomycota</taxon>
        <taxon>Agaricomycotina</taxon>
        <taxon>Agaricomycetes</taxon>
        <taxon>Agaricomycetidae</taxon>
        <taxon>Agaricales</taxon>
        <taxon>Marasmiineae</taxon>
        <taxon>Omphalotaceae</taxon>
        <taxon>Marasmiellus</taxon>
    </lineage>
</organism>
<name>A0ABR1K6K9_9AGAR</name>
<keyword evidence="3" id="KW-1185">Reference proteome</keyword>
<dbReference type="EMBL" id="JBANRG010000001">
    <property type="protein sequence ID" value="KAK7473173.1"/>
    <property type="molecule type" value="Genomic_DNA"/>
</dbReference>
<proteinExistence type="predicted"/>
<gene>
    <name evidence="2" type="ORF">VKT23_001272</name>
</gene>
<feature type="region of interest" description="Disordered" evidence="1">
    <location>
        <begin position="265"/>
        <end position="293"/>
    </location>
</feature>